<name>A0AAD2JLB6_9STRA</name>
<dbReference type="SUPFAM" id="SSF55068">
    <property type="entry name" value="Peptide methionine sulfoxide reductase"/>
    <property type="match status" value="2"/>
</dbReference>
<evidence type="ECO:0000313" key="6">
    <source>
        <dbReference type="EMBL" id="CAJ1961013.1"/>
    </source>
</evidence>
<sequence>MLKAAKNVFKADEECPVVPLEPRRAKGNEIAVMACGDFVAPQEKFLELEGVERVLRGYTGGGKELPTSIKIHDHTEALLIEFNPNTISYSQILVAWRQCVDPWEKETTQHRAAVFWKSLSQQNEALDFLGSLQSQQPSKKLHAEVERARRFFRARQPYAAIPVDPKHEDNEVAILACGDGTGPLNMFQEIGGVQRVITGLTGGKQENPKDGKPLDHTCALMIEFDPLVLSYRQILELWHECDKFKQGEITLHTRSAIFWKTLPQQDAALQFIEELKASKPSTEISVDIERVRKFYEVEVYDPNAATIVSPQHQKAKFSPRNSPVIVPGQQKRLSANRKPCLSEVTTPVWKTNRK</sequence>
<dbReference type="AlphaFoldDB" id="A0AAD2JLB6"/>
<organism evidence="6 7">
    <name type="scientific">Cylindrotheca closterium</name>
    <dbReference type="NCBI Taxonomy" id="2856"/>
    <lineage>
        <taxon>Eukaryota</taxon>
        <taxon>Sar</taxon>
        <taxon>Stramenopiles</taxon>
        <taxon>Ochrophyta</taxon>
        <taxon>Bacillariophyta</taxon>
        <taxon>Bacillariophyceae</taxon>
        <taxon>Bacillariophycidae</taxon>
        <taxon>Bacillariales</taxon>
        <taxon>Bacillariaceae</taxon>
        <taxon>Cylindrotheca</taxon>
    </lineage>
</organism>
<evidence type="ECO:0000256" key="1">
    <source>
        <dbReference type="ARBA" id="ARBA00005591"/>
    </source>
</evidence>
<dbReference type="Gene3D" id="3.30.1060.10">
    <property type="entry name" value="Peptide methionine sulphoxide reductase MsrA"/>
    <property type="match status" value="2"/>
</dbReference>
<comment type="similarity">
    <text evidence="1">Belongs to the MsrA Met sulfoxide reductase family.</text>
</comment>
<dbReference type="InterPro" id="IPR002569">
    <property type="entry name" value="Met_Sox_Rdtase_MsrA_dom"/>
</dbReference>
<dbReference type="EMBL" id="CAKOGP040002080">
    <property type="protein sequence ID" value="CAJ1961013.1"/>
    <property type="molecule type" value="Genomic_DNA"/>
</dbReference>
<feature type="domain" description="Peptide methionine sulphoxide reductase MsrA" evidence="5">
    <location>
        <begin position="31"/>
        <end position="155"/>
    </location>
</feature>
<dbReference type="Proteomes" id="UP001295423">
    <property type="component" value="Unassembled WGS sequence"/>
</dbReference>
<evidence type="ECO:0000256" key="2">
    <source>
        <dbReference type="ARBA" id="ARBA00012502"/>
    </source>
</evidence>
<dbReference type="PANTHER" id="PTHR43774">
    <property type="entry name" value="PEPTIDE METHIONINE SULFOXIDE REDUCTASE"/>
    <property type="match status" value="1"/>
</dbReference>
<evidence type="ECO:0000256" key="3">
    <source>
        <dbReference type="ARBA" id="ARBA00023002"/>
    </source>
</evidence>
<keyword evidence="3" id="KW-0560">Oxidoreductase</keyword>
<reference evidence="6" key="1">
    <citation type="submission" date="2023-08" db="EMBL/GenBank/DDBJ databases">
        <authorList>
            <person name="Audoor S."/>
            <person name="Bilcke G."/>
        </authorList>
    </citation>
    <scope>NUCLEOTIDE SEQUENCE</scope>
</reference>
<evidence type="ECO:0000313" key="7">
    <source>
        <dbReference type="Proteomes" id="UP001295423"/>
    </source>
</evidence>
<proteinExistence type="inferred from homology"/>
<accession>A0AAD2JLB6</accession>
<dbReference type="InterPro" id="IPR036509">
    <property type="entry name" value="Met_Sox_Rdtase_MsrA_sf"/>
</dbReference>
<gene>
    <name evidence="6" type="ORF">CYCCA115_LOCUS18996</name>
</gene>
<keyword evidence="7" id="KW-1185">Reference proteome</keyword>
<dbReference type="Pfam" id="PF01625">
    <property type="entry name" value="PMSR"/>
    <property type="match status" value="2"/>
</dbReference>
<protein>
    <recommendedName>
        <fullName evidence="2">peptide-methionine (S)-S-oxide reductase</fullName>
        <ecNumber evidence="2">1.8.4.11</ecNumber>
    </recommendedName>
    <alternativeName>
        <fullName evidence="4">Peptide-methionine (S)-S-oxide reductase</fullName>
    </alternativeName>
</protein>
<dbReference type="GO" id="GO:0008113">
    <property type="term" value="F:peptide-methionine (S)-S-oxide reductase activity"/>
    <property type="evidence" value="ECO:0007669"/>
    <property type="project" value="UniProtKB-EC"/>
</dbReference>
<dbReference type="EC" id="1.8.4.11" evidence="2"/>
<feature type="domain" description="Peptide methionine sulphoxide reductase MsrA" evidence="5">
    <location>
        <begin position="174"/>
        <end position="300"/>
    </location>
</feature>
<dbReference type="PANTHER" id="PTHR43774:SF1">
    <property type="entry name" value="PEPTIDE METHIONINE SULFOXIDE REDUCTASE MSRA 2"/>
    <property type="match status" value="1"/>
</dbReference>
<comment type="caution">
    <text evidence="6">The sequence shown here is derived from an EMBL/GenBank/DDBJ whole genome shotgun (WGS) entry which is preliminary data.</text>
</comment>
<evidence type="ECO:0000259" key="5">
    <source>
        <dbReference type="Pfam" id="PF01625"/>
    </source>
</evidence>
<evidence type="ECO:0000256" key="4">
    <source>
        <dbReference type="ARBA" id="ARBA00030643"/>
    </source>
</evidence>